<dbReference type="AlphaFoldDB" id="A0AAN8Y9A6"/>
<evidence type="ECO:0000259" key="1">
    <source>
        <dbReference type="Pfam" id="PF03108"/>
    </source>
</evidence>
<evidence type="ECO:0000313" key="3">
    <source>
        <dbReference type="Proteomes" id="UP001371456"/>
    </source>
</evidence>
<dbReference type="InterPro" id="IPR004332">
    <property type="entry name" value="Transposase_MuDR"/>
</dbReference>
<proteinExistence type="predicted"/>
<organism evidence="2 3">
    <name type="scientific">Solanum bulbocastanum</name>
    <name type="common">Wild potato</name>
    <dbReference type="NCBI Taxonomy" id="147425"/>
    <lineage>
        <taxon>Eukaryota</taxon>
        <taxon>Viridiplantae</taxon>
        <taxon>Streptophyta</taxon>
        <taxon>Embryophyta</taxon>
        <taxon>Tracheophyta</taxon>
        <taxon>Spermatophyta</taxon>
        <taxon>Magnoliopsida</taxon>
        <taxon>eudicotyledons</taxon>
        <taxon>Gunneridae</taxon>
        <taxon>Pentapetalae</taxon>
        <taxon>asterids</taxon>
        <taxon>lamiids</taxon>
        <taxon>Solanales</taxon>
        <taxon>Solanaceae</taxon>
        <taxon>Solanoideae</taxon>
        <taxon>Solaneae</taxon>
        <taxon>Solanum</taxon>
    </lineage>
</organism>
<comment type="caution">
    <text evidence="2">The sequence shown here is derived from an EMBL/GenBank/DDBJ whole genome shotgun (WGS) entry which is preliminary data.</text>
</comment>
<evidence type="ECO:0000313" key="2">
    <source>
        <dbReference type="EMBL" id="KAK6784092.1"/>
    </source>
</evidence>
<feature type="domain" description="Transposase MuDR plant" evidence="1">
    <location>
        <begin position="2"/>
        <end position="53"/>
    </location>
</feature>
<dbReference type="Pfam" id="PF03108">
    <property type="entry name" value="DBD_Tnp_Mut"/>
    <property type="match status" value="1"/>
</dbReference>
<sequence>MAFKDIAEAKQSCKLYVMAKKVELVVVKSDKTILRYKCGAECCPFLLLISENLTTPGVSVKTRVDHIECGTTYDNSLVDYSTIALYFKEKLQSDPK</sequence>
<protein>
    <recommendedName>
        <fullName evidence="1">Transposase MuDR plant domain-containing protein</fullName>
    </recommendedName>
</protein>
<name>A0AAN8Y9A6_SOLBU</name>
<dbReference type="Proteomes" id="UP001371456">
    <property type="component" value="Unassembled WGS sequence"/>
</dbReference>
<gene>
    <name evidence="2" type="ORF">RDI58_017546</name>
</gene>
<reference evidence="2 3" key="1">
    <citation type="submission" date="2024-02" db="EMBL/GenBank/DDBJ databases">
        <title>de novo genome assembly of Solanum bulbocastanum strain 11H21.</title>
        <authorList>
            <person name="Hosaka A.J."/>
        </authorList>
    </citation>
    <scope>NUCLEOTIDE SEQUENCE [LARGE SCALE GENOMIC DNA]</scope>
    <source>
        <tissue evidence="2">Young leaves</tissue>
    </source>
</reference>
<keyword evidence="3" id="KW-1185">Reference proteome</keyword>
<dbReference type="EMBL" id="JBANQN010000007">
    <property type="protein sequence ID" value="KAK6784092.1"/>
    <property type="molecule type" value="Genomic_DNA"/>
</dbReference>
<accession>A0AAN8Y9A6</accession>